<reference evidence="3 4" key="1">
    <citation type="submission" date="2015-02" db="EMBL/GenBank/DDBJ databases">
        <title>Single-cell genomics of uncultivated deep-branching MTB reveals a conserved set of magnetosome genes.</title>
        <authorList>
            <person name="Kolinko S."/>
            <person name="Richter M."/>
            <person name="Glockner F.O."/>
            <person name="Brachmann A."/>
            <person name="Schuler D."/>
        </authorList>
    </citation>
    <scope>NUCLEOTIDE SEQUENCE [LARGE SCALE GENOMIC DNA]</scope>
    <source>
        <strain evidence="3">TM-1</strain>
    </source>
</reference>
<keyword evidence="1" id="KW-1133">Transmembrane helix</keyword>
<gene>
    <name evidence="3" type="ORF">MBAV_005884</name>
</gene>
<comment type="caution">
    <text evidence="3">The sequence shown here is derived from an EMBL/GenBank/DDBJ whole genome shotgun (WGS) entry which is preliminary data.</text>
</comment>
<dbReference type="InterPro" id="IPR037522">
    <property type="entry name" value="HD_GYP_dom"/>
</dbReference>
<protein>
    <submittedName>
        <fullName evidence="3">Response regulator</fullName>
    </submittedName>
</protein>
<proteinExistence type="predicted"/>
<evidence type="ECO:0000259" key="2">
    <source>
        <dbReference type="PROSITE" id="PS51832"/>
    </source>
</evidence>
<dbReference type="Pfam" id="PF13487">
    <property type="entry name" value="HD_5"/>
    <property type="match status" value="1"/>
</dbReference>
<dbReference type="CDD" id="cd00077">
    <property type="entry name" value="HDc"/>
    <property type="match status" value="1"/>
</dbReference>
<feature type="domain" description="HD-GYP" evidence="2">
    <location>
        <begin position="213"/>
        <end position="408"/>
    </location>
</feature>
<keyword evidence="1" id="KW-0472">Membrane</keyword>
<feature type="transmembrane region" description="Helical" evidence="1">
    <location>
        <begin position="176"/>
        <end position="199"/>
    </location>
</feature>
<feature type="transmembrane region" description="Helical" evidence="1">
    <location>
        <begin position="12"/>
        <end position="33"/>
    </location>
</feature>
<dbReference type="PANTHER" id="PTHR45228">
    <property type="entry name" value="CYCLIC DI-GMP PHOSPHODIESTERASE TM_0186-RELATED"/>
    <property type="match status" value="1"/>
</dbReference>
<dbReference type="AlphaFoldDB" id="A0A0F3GJC0"/>
<keyword evidence="4" id="KW-1185">Reference proteome</keyword>
<organism evidence="3 4">
    <name type="scientific">Candidatus Magnetobacterium bavaricum</name>
    <dbReference type="NCBI Taxonomy" id="29290"/>
    <lineage>
        <taxon>Bacteria</taxon>
        <taxon>Pseudomonadati</taxon>
        <taxon>Nitrospirota</taxon>
        <taxon>Thermodesulfovibrionia</taxon>
        <taxon>Thermodesulfovibrionales</taxon>
        <taxon>Candidatus Magnetobacteriaceae</taxon>
        <taxon>Candidatus Magnetobacterium</taxon>
    </lineage>
</organism>
<dbReference type="SMART" id="SM00471">
    <property type="entry name" value="HDc"/>
    <property type="match status" value="1"/>
</dbReference>
<dbReference type="EMBL" id="LACI01002495">
    <property type="protein sequence ID" value="KJU81922.1"/>
    <property type="molecule type" value="Genomic_DNA"/>
</dbReference>
<dbReference type="Gene3D" id="1.10.3210.10">
    <property type="entry name" value="Hypothetical protein af1432"/>
    <property type="match status" value="1"/>
</dbReference>
<name>A0A0F3GJC0_9BACT</name>
<keyword evidence="1" id="KW-0812">Transmembrane</keyword>
<dbReference type="InterPro" id="IPR052020">
    <property type="entry name" value="Cyclic_di-GMP/3'3'-cGAMP_PDE"/>
</dbReference>
<dbReference type="PROSITE" id="PS51832">
    <property type="entry name" value="HD_GYP"/>
    <property type="match status" value="1"/>
</dbReference>
<evidence type="ECO:0000313" key="3">
    <source>
        <dbReference type="EMBL" id="KJU81922.1"/>
    </source>
</evidence>
<accession>A0A0F3GJC0</accession>
<evidence type="ECO:0000313" key="4">
    <source>
        <dbReference type="Proteomes" id="UP000033423"/>
    </source>
</evidence>
<sequence>MDKVKDIHKRLILRLFLGWIVISIVAGAVVFFLKLEEIDEFVEKLAFAESRSLIDDKKVYLESSDPKKKEYLVQLLREHIVKGHFVIVEVYDKDKQKRAEVMAPESVRIEKYLTSLNKYMGIHNLSDELTYNRVYFDNRIYLQVFVPLFADDSSLIGYFEGVYHVDDKTMDDIKNLILYSMLHVIIAVFATTVLLYPIIISMNRDLVKYSAELSDANIGILRALGGAIAKRDSDTHIHNYRVTVYAVRLAEAMGVESAIIVSLMKGSFLHDAGKIAISDNILLKPGKLTDEEFNHMKTHVQHGVDIIGNTAWLEDAIEVVQYHHEKYDGTGYMAGLKGQDIPLGARIFAITDVFDALTSKRPYKEPFSYEKTVDILKQSRGSHFDPEVLDVFLTISKDLYEHISKGSDTVLIATLDRFIKKYF</sequence>
<dbReference type="InterPro" id="IPR003607">
    <property type="entry name" value="HD/PDEase_dom"/>
</dbReference>
<dbReference type="Proteomes" id="UP000033423">
    <property type="component" value="Unassembled WGS sequence"/>
</dbReference>
<evidence type="ECO:0000256" key="1">
    <source>
        <dbReference type="SAM" id="Phobius"/>
    </source>
</evidence>
<dbReference type="SUPFAM" id="SSF109604">
    <property type="entry name" value="HD-domain/PDEase-like"/>
    <property type="match status" value="1"/>
</dbReference>